<evidence type="ECO:0000256" key="2">
    <source>
        <dbReference type="SAM" id="Phobius"/>
    </source>
</evidence>
<proteinExistence type="predicted"/>
<name>A0A0A2DJ33_9CORY</name>
<dbReference type="EMBL" id="JRVJ01000003">
    <property type="protein sequence ID" value="KGM19198.1"/>
    <property type="molecule type" value="Genomic_DNA"/>
</dbReference>
<protein>
    <recommendedName>
        <fullName evidence="5">DUF3040 domain-containing protein</fullName>
    </recommendedName>
</protein>
<dbReference type="Pfam" id="PF11239">
    <property type="entry name" value="DUF3040"/>
    <property type="match status" value="1"/>
</dbReference>
<evidence type="ECO:0000313" key="4">
    <source>
        <dbReference type="Proteomes" id="UP000030145"/>
    </source>
</evidence>
<evidence type="ECO:0000256" key="1">
    <source>
        <dbReference type="SAM" id="MobiDB-lite"/>
    </source>
</evidence>
<dbReference type="AlphaFoldDB" id="A0A0A2DJ33"/>
<reference evidence="3 4" key="1">
    <citation type="submission" date="2014-10" db="EMBL/GenBank/DDBJ databases">
        <title>Whole Genome sequence of Corynebacterium auriscanis strain CIP 106629.</title>
        <authorList>
            <person name="Hassan S.S."/>
            <person name="Jamal S.B."/>
            <person name="Tiwari S."/>
            <person name="Oliveira L.D.C."/>
            <person name="Souza F."/>
            <person name="Mariano D.C."/>
            <person name="Almeida S."/>
            <person name="Dorella F."/>
            <person name="Pereira F."/>
            <person name="Carvalho A."/>
            <person name="Leal C.A."/>
            <person name="Soares S.D.C."/>
            <person name="Figueiredo H.C."/>
            <person name="Silva A."/>
            <person name="Azevedo V.A."/>
        </authorList>
    </citation>
    <scope>NUCLEOTIDE SEQUENCE [LARGE SCALE GENOMIC DNA]</scope>
    <source>
        <strain evidence="3 4">CIP 106629</strain>
    </source>
</reference>
<gene>
    <name evidence="3" type="ORF">MA47_03510</name>
</gene>
<evidence type="ECO:0000313" key="3">
    <source>
        <dbReference type="EMBL" id="KGM19198.1"/>
    </source>
</evidence>
<dbReference type="InterPro" id="IPR021401">
    <property type="entry name" value="DUF3040"/>
</dbReference>
<dbReference type="GeneID" id="300552540"/>
<feature type="transmembrane region" description="Helical" evidence="2">
    <location>
        <begin position="67"/>
        <end position="88"/>
    </location>
</feature>
<feature type="region of interest" description="Disordered" evidence="1">
    <location>
        <begin position="97"/>
        <end position="141"/>
    </location>
</feature>
<accession>A0A0A2DJ33</accession>
<evidence type="ECO:0008006" key="5">
    <source>
        <dbReference type="Google" id="ProtNLM"/>
    </source>
</evidence>
<dbReference type="RefSeq" id="WP_035113409.1">
    <property type="nucleotide sequence ID" value="NZ_CP047046.1"/>
</dbReference>
<sequence>MALSEQEKRMLEEIERALIAEDPRLARRASVREGSAPGLTVGIRSIALMMLGLVMLIGGIALAQNSLWFVVLSVVGFLVMFGGGLLMFKPEIAGVSRSKTNAARQIRMGDSGATKRDAHKRTSDGGFGDRLENSFKKRFDR</sequence>
<dbReference type="Proteomes" id="UP000030145">
    <property type="component" value="Unassembled WGS sequence"/>
</dbReference>
<keyword evidence="2" id="KW-0812">Transmembrane</keyword>
<feature type="compositionally biased region" description="Basic and acidic residues" evidence="1">
    <location>
        <begin position="113"/>
        <end position="141"/>
    </location>
</feature>
<organism evidence="3 4">
    <name type="scientific">Corynebacterium auriscanis</name>
    <dbReference type="NCBI Taxonomy" id="99807"/>
    <lineage>
        <taxon>Bacteria</taxon>
        <taxon>Bacillati</taxon>
        <taxon>Actinomycetota</taxon>
        <taxon>Actinomycetes</taxon>
        <taxon>Mycobacteriales</taxon>
        <taxon>Corynebacteriaceae</taxon>
        <taxon>Corynebacterium</taxon>
    </lineage>
</organism>
<keyword evidence="2" id="KW-0472">Membrane</keyword>
<keyword evidence="4" id="KW-1185">Reference proteome</keyword>
<feature type="transmembrane region" description="Helical" evidence="2">
    <location>
        <begin position="41"/>
        <end position="61"/>
    </location>
</feature>
<keyword evidence="2" id="KW-1133">Transmembrane helix</keyword>
<comment type="caution">
    <text evidence="3">The sequence shown here is derived from an EMBL/GenBank/DDBJ whole genome shotgun (WGS) entry which is preliminary data.</text>
</comment>